<dbReference type="InterPro" id="IPR022684">
    <property type="entry name" value="Calpain_cysteine_protease"/>
</dbReference>
<dbReference type="InterPro" id="IPR011992">
    <property type="entry name" value="EF-hand-dom_pair"/>
</dbReference>
<dbReference type="PANTHER" id="PTHR10183:SF379">
    <property type="entry name" value="CALPAIN-5"/>
    <property type="match status" value="1"/>
</dbReference>
<evidence type="ECO:0000259" key="8">
    <source>
        <dbReference type="PROSITE" id="PS50222"/>
    </source>
</evidence>
<evidence type="ECO:0000256" key="3">
    <source>
        <dbReference type="ARBA" id="ARBA00022801"/>
    </source>
</evidence>
<dbReference type="GO" id="GO:0006508">
    <property type="term" value="P:proteolysis"/>
    <property type="evidence" value="ECO:0007669"/>
    <property type="project" value="UniProtKB-KW"/>
</dbReference>
<dbReference type="PROSITE" id="PS00139">
    <property type="entry name" value="THIOL_PROTEASE_CYS"/>
    <property type="match status" value="1"/>
</dbReference>
<keyword evidence="2 6" id="KW-0645">Protease</keyword>
<dbReference type="PROSITE" id="PS50203">
    <property type="entry name" value="CALPAIN_CAT"/>
    <property type="match status" value="1"/>
</dbReference>
<dbReference type="Gene3D" id="3.90.70.10">
    <property type="entry name" value="Cysteine proteinases"/>
    <property type="match status" value="1"/>
</dbReference>
<feature type="domain" description="EF-hand" evidence="8">
    <location>
        <begin position="333"/>
        <end position="368"/>
    </location>
</feature>
<dbReference type="PROSITE" id="PS50222">
    <property type="entry name" value="EF_HAND_2"/>
    <property type="match status" value="1"/>
</dbReference>
<accession>A0AAE0FMC0</accession>
<feature type="active site" evidence="6">
    <location>
        <position position="59"/>
    </location>
</feature>
<feature type="active site" evidence="5 6">
    <location>
        <position position="160"/>
    </location>
</feature>
<dbReference type="InterPro" id="IPR001300">
    <property type="entry name" value="Peptidase_C2_calpain_cat"/>
</dbReference>
<feature type="domain" description="Calpain catalytic" evidence="7">
    <location>
        <begin position="2"/>
        <end position="239"/>
    </location>
</feature>
<evidence type="ECO:0000313" key="10">
    <source>
        <dbReference type="Proteomes" id="UP001190700"/>
    </source>
</evidence>
<keyword evidence="4 6" id="KW-0788">Thiol protease</keyword>
<dbReference type="SUPFAM" id="SSF47473">
    <property type="entry name" value="EF-hand"/>
    <property type="match status" value="1"/>
</dbReference>
<evidence type="ECO:0000256" key="6">
    <source>
        <dbReference type="PROSITE-ProRule" id="PRU00239"/>
    </source>
</evidence>
<dbReference type="Gene3D" id="1.10.238.10">
    <property type="entry name" value="EF-hand"/>
    <property type="match status" value="1"/>
</dbReference>
<proteinExistence type="inferred from homology"/>
<reference evidence="9 10" key="1">
    <citation type="journal article" date="2015" name="Genome Biol. Evol.">
        <title>Comparative Genomics of a Bacterivorous Green Alga Reveals Evolutionary Causalities and Consequences of Phago-Mixotrophic Mode of Nutrition.</title>
        <authorList>
            <person name="Burns J.A."/>
            <person name="Paasch A."/>
            <person name="Narechania A."/>
            <person name="Kim E."/>
        </authorList>
    </citation>
    <scope>NUCLEOTIDE SEQUENCE [LARGE SCALE GENOMIC DNA]</scope>
    <source>
        <strain evidence="9 10">PLY_AMNH</strain>
    </source>
</reference>
<keyword evidence="3 6" id="KW-0378">Hydrolase</keyword>
<dbReference type="Pfam" id="PF00648">
    <property type="entry name" value="Peptidase_C2"/>
    <property type="match status" value="2"/>
</dbReference>
<evidence type="ECO:0000313" key="9">
    <source>
        <dbReference type="EMBL" id="KAK3262125.1"/>
    </source>
</evidence>
<dbReference type="InterPro" id="IPR002048">
    <property type="entry name" value="EF_hand_dom"/>
</dbReference>
<dbReference type="EMBL" id="LGRX02016444">
    <property type="protein sequence ID" value="KAK3262125.1"/>
    <property type="molecule type" value="Genomic_DNA"/>
</dbReference>
<evidence type="ECO:0000256" key="1">
    <source>
        <dbReference type="ARBA" id="ARBA00007623"/>
    </source>
</evidence>
<comment type="caution">
    <text evidence="9">The sequence shown here is derived from an EMBL/GenBank/DDBJ whole genome shotgun (WGS) entry which is preliminary data.</text>
</comment>
<comment type="similarity">
    <text evidence="1">Belongs to the peptidase C2 family.</text>
</comment>
<keyword evidence="10" id="KW-1185">Reference proteome</keyword>
<sequence length="414" mass="46772">MSFVDESFPAGNSALGDDVSSRMGRVQWLRPEEIFPRKELKLFDGIDPSDIRQGQLGDCWLLSAFSSLAEFPLVVKSCFVTRKMNAEGYYKQAVWRFSNTGAHGYDRKTTGRSFNTNSFWKKLVTYDEKDYIMTLASHGQDEYSEGGSGPQEKTGLVGGHAYSLIAVKEVGRFRLLNVRNPWGSFEWGGDWSDGSPLWDQYPEVKEAIDPSMDFTDGDFWMDYDTALEKFSMVTVNYIKRAELEKHVSNDDDDTEESAPQPWLPPVSPIQKEVMEFLRRSPKFKQVAKHLFDEANVNGDDVVSKDELQEWTEKNWSQLTGVLGGHMSIILSPPSKETLMCIFDQSDYTGDGNLNINEYELFCATLLKEMATTAASNWKRAVQNGFQNGLRKLGDLPKVLVVPLVGIGLVLLSRR</sequence>
<feature type="active site" evidence="5 6">
    <location>
        <position position="180"/>
    </location>
</feature>
<evidence type="ECO:0000256" key="2">
    <source>
        <dbReference type="ARBA" id="ARBA00022670"/>
    </source>
</evidence>
<protein>
    <submittedName>
        <fullName evidence="9">Uncharacterized protein</fullName>
    </submittedName>
</protein>
<name>A0AAE0FMC0_9CHLO</name>
<dbReference type="SMART" id="SM00230">
    <property type="entry name" value="CysPc"/>
    <property type="match status" value="1"/>
</dbReference>
<dbReference type="InterPro" id="IPR038765">
    <property type="entry name" value="Papain-like_cys_pep_sf"/>
</dbReference>
<dbReference type="PANTHER" id="PTHR10183">
    <property type="entry name" value="CALPAIN"/>
    <property type="match status" value="1"/>
</dbReference>
<dbReference type="SUPFAM" id="SSF54001">
    <property type="entry name" value="Cysteine proteinases"/>
    <property type="match status" value="1"/>
</dbReference>
<dbReference type="InterPro" id="IPR000169">
    <property type="entry name" value="Pept_cys_AS"/>
</dbReference>
<dbReference type="GO" id="GO:0005509">
    <property type="term" value="F:calcium ion binding"/>
    <property type="evidence" value="ECO:0007669"/>
    <property type="project" value="InterPro"/>
</dbReference>
<dbReference type="AlphaFoldDB" id="A0AAE0FMC0"/>
<evidence type="ECO:0000259" key="7">
    <source>
        <dbReference type="PROSITE" id="PS50203"/>
    </source>
</evidence>
<dbReference type="Proteomes" id="UP001190700">
    <property type="component" value="Unassembled WGS sequence"/>
</dbReference>
<evidence type="ECO:0000256" key="5">
    <source>
        <dbReference type="PIRSR" id="PIRSR622684-1"/>
    </source>
</evidence>
<dbReference type="GO" id="GO:0004198">
    <property type="term" value="F:calcium-dependent cysteine-type endopeptidase activity"/>
    <property type="evidence" value="ECO:0007669"/>
    <property type="project" value="InterPro"/>
</dbReference>
<evidence type="ECO:0000256" key="4">
    <source>
        <dbReference type="ARBA" id="ARBA00022807"/>
    </source>
</evidence>
<organism evidence="9 10">
    <name type="scientific">Cymbomonas tetramitiformis</name>
    <dbReference type="NCBI Taxonomy" id="36881"/>
    <lineage>
        <taxon>Eukaryota</taxon>
        <taxon>Viridiplantae</taxon>
        <taxon>Chlorophyta</taxon>
        <taxon>Pyramimonadophyceae</taxon>
        <taxon>Pyramimonadales</taxon>
        <taxon>Pyramimonadaceae</taxon>
        <taxon>Cymbomonas</taxon>
    </lineage>
</organism>
<gene>
    <name evidence="9" type="ORF">CYMTET_29002</name>
</gene>